<evidence type="ECO:0000313" key="2">
    <source>
        <dbReference type="Proteomes" id="UP001227268"/>
    </source>
</evidence>
<sequence>MPGHRGTIPLPRSSQRGQIEDAAELAAFERTLKDRIHNLQSPPDNNQQAWTAALPTEVEALGSNFESYLRMARKMGGKREEEMERLMRKNENLQLLLERANDRVTEMTVEIADLRQEVSGGPRLPMELHTIIAGFLAGSNAYGSLANFNLASKAVHTETRPVLNETMLLDSKEYWWTQTYELDPNDEEIIDGTSESQREAWRQVKYLVIRKSVDDAESDLDLSHTLFHQDTLLFPDLKAILMYGLDQKEILHIRKPTSRDAITDFLNIPLWREGTWGPSAVLERILFHEEGEITGPMVESDHYWFRMDWDNRSDYHLTSNDPDVMRRNLQHVWRILPPPASRKEAMAYYEANSLTIDQPEPFLDSDHGSLSFVLSGSIDHLGPFIQALKELHLRNPDLEAIEIRWFHCAFFPTDRYFGLLRPIADVYRKLWESGIKPTLRIEAERILYGMNAYKQASGDDNQGSGSFRTCLRPAEDGGKGFIMETAFIGAHHFGHGWYPDISYPQATQSWEPTYT</sequence>
<organism evidence="1 2">
    <name type="scientific">Naganishia friedmannii</name>
    <dbReference type="NCBI Taxonomy" id="89922"/>
    <lineage>
        <taxon>Eukaryota</taxon>
        <taxon>Fungi</taxon>
        <taxon>Dikarya</taxon>
        <taxon>Basidiomycota</taxon>
        <taxon>Agaricomycotina</taxon>
        <taxon>Tremellomycetes</taxon>
        <taxon>Filobasidiales</taxon>
        <taxon>Filobasidiaceae</taxon>
        <taxon>Naganishia</taxon>
    </lineage>
</organism>
<dbReference type="EMBL" id="JASBWT010000026">
    <property type="protein sequence ID" value="KAJ9094243.1"/>
    <property type="molecule type" value="Genomic_DNA"/>
</dbReference>
<gene>
    <name evidence="1" type="ORF">QFC21_006069</name>
</gene>
<protein>
    <submittedName>
        <fullName evidence="1">Uncharacterized protein</fullName>
    </submittedName>
</protein>
<dbReference type="Proteomes" id="UP001227268">
    <property type="component" value="Unassembled WGS sequence"/>
</dbReference>
<name>A0ACC2V559_9TREE</name>
<accession>A0ACC2V559</accession>
<comment type="caution">
    <text evidence="1">The sequence shown here is derived from an EMBL/GenBank/DDBJ whole genome shotgun (WGS) entry which is preliminary data.</text>
</comment>
<keyword evidence="2" id="KW-1185">Reference proteome</keyword>
<evidence type="ECO:0000313" key="1">
    <source>
        <dbReference type="EMBL" id="KAJ9094243.1"/>
    </source>
</evidence>
<proteinExistence type="predicted"/>
<reference evidence="1" key="1">
    <citation type="submission" date="2023-04" db="EMBL/GenBank/DDBJ databases">
        <title>Draft Genome sequencing of Naganishia species isolated from polar environments using Oxford Nanopore Technology.</title>
        <authorList>
            <person name="Leo P."/>
            <person name="Venkateswaran K."/>
        </authorList>
    </citation>
    <scope>NUCLEOTIDE SEQUENCE</scope>
    <source>
        <strain evidence="1">MNA-CCFEE 5423</strain>
    </source>
</reference>